<dbReference type="PATRIC" id="fig|1111454.3.peg.390"/>
<evidence type="ECO:0000313" key="4">
    <source>
        <dbReference type="Proteomes" id="UP000017090"/>
    </source>
</evidence>
<gene>
    <name evidence="3" type="ORF">HMPREF1250_2058</name>
</gene>
<keyword evidence="4" id="KW-1185">Reference proteome</keyword>
<dbReference type="AlphaFoldDB" id="U7URM4"/>
<keyword evidence="1 3" id="KW-0238">DNA-binding</keyword>
<sequence length="154" mass="17348">MTIGERIKEIRKKNGFTQGTLAEELKVAKGTVSAWEIGSRRPSFEMLDTMCELFHVRMDYLIAQSDDATPMQDATEADINGMAEASLAMDREQDADWLNSTLQQFCSDFARMDSFARKSLLALYKEEKNRCIQQGVMADDDSFVCAVNIKAVTK</sequence>
<dbReference type="InterPro" id="IPR001387">
    <property type="entry name" value="Cro/C1-type_HTH"/>
</dbReference>
<dbReference type="OrthoDB" id="2475196at2"/>
<dbReference type="Proteomes" id="UP000017090">
    <property type="component" value="Unassembled WGS sequence"/>
</dbReference>
<evidence type="ECO:0000259" key="2">
    <source>
        <dbReference type="PROSITE" id="PS50943"/>
    </source>
</evidence>
<dbReference type="Gene3D" id="1.10.260.40">
    <property type="entry name" value="lambda repressor-like DNA-binding domains"/>
    <property type="match status" value="1"/>
</dbReference>
<feature type="domain" description="HTH cro/C1-type" evidence="2">
    <location>
        <begin position="7"/>
        <end position="61"/>
    </location>
</feature>
<evidence type="ECO:0000256" key="1">
    <source>
        <dbReference type="ARBA" id="ARBA00023125"/>
    </source>
</evidence>
<dbReference type="PANTHER" id="PTHR46558">
    <property type="entry name" value="TRACRIPTIONAL REGULATORY PROTEIN-RELATED-RELATED"/>
    <property type="match status" value="1"/>
</dbReference>
<proteinExistence type="predicted"/>
<dbReference type="eggNOG" id="COG1396">
    <property type="taxonomic scope" value="Bacteria"/>
</dbReference>
<dbReference type="EMBL" id="AWXA01000007">
    <property type="protein sequence ID" value="ERT61980.1"/>
    <property type="molecule type" value="Genomic_DNA"/>
</dbReference>
<organism evidence="3 4">
    <name type="scientific">Megasphaera vaginalis</name>
    <name type="common">ex Srinivasan et al. 2021</name>
    <dbReference type="NCBI Taxonomy" id="1111454"/>
    <lineage>
        <taxon>Bacteria</taxon>
        <taxon>Bacillati</taxon>
        <taxon>Bacillota</taxon>
        <taxon>Negativicutes</taxon>
        <taxon>Veillonellales</taxon>
        <taxon>Veillonellaceae</taxon>
        <taxon>Megasphaera</taxon>
    </lineage>
</organism>
<dbReference type="PANTHER" id="PTHR46558:SF4">
    <property type="entry name" value="DNA-BIDING PHAGE PROTEIN"/>
    <property type="match status" value="1"/>
</dbReference>
<dbReference type="CDD" id="cd00093">
    <property type="entry name" value="HTH_XRE"/>
    <property type="match status" value="1"/>
</dbReference>
<protein>
    <submittedName>
        <fullName evidence="3">DNA-binding helix-turn-helix protein</fullName>
    </submittedName>
</protein>
<dbReference type="SUPFAM" id="SSF47413">
    <property type="entry name" value="lambda repressor-like DNA-binding domains"/>
    <property type="match status" value="1"/>
</dbReference>
<dbReference type="Pfam" id="PF01381">
    <property type="entry name" value="HTH_3"/>
    <property type="match status" value="1"/>
</dbReference>
<dbReference type="RefSeq" id="WP_023052876.1">
    <property type="nucleotide sequence ID" value="NZ_AWXA01000007.1"/>
</dbReference>
<name>U7URM4_9FIRM</name>
<dbReference type="SMART" id="SM00530">
    <property type="entry name" value="HTH_XRE"/>
    <property type="match status" value="1"/>
</dbReference>
<dbReference type="STRING" id="1111454.HMPREF1250_2058"/>
<dbReference type="InterPro" id="IPR010982">
    <property type="entry name" value="Lambda_DNA-bd_dom_sf"/>
</dbReference>
<accession>U7URM4</accession>
<comment type="caution">
    <text evidence="3">The sequence shown here is derived from an EMBL/GenBank/DDBJ whole genome shotgun (WGS) entry which is preliminary data.</text>
</comment>
<dbReference type="GO" id="GO:0003677">
    <property type="term" value="F:DNA binding"/>
    <property type="evidence" value="ECO:0007669"/>
    <property type="project" value="UniProtKB-KW"/>
</dbReference>
<reference evidence="3 4" key="1">
    <citation type="submission" date="2013-09" db="EMBL/GenBank/DDBJ databases">
        <authorList>
            <person name="Durkin A.S."/>
            <person name="Haft D.R."/>
            <person name="McCorrison J."/>
            <person name="Torralba M."/>
            <person name="Gillis M."/>
            <person name="Haft D.H."/>
            <person name="Methe B."/>
            <person name="Sutton G."/>
            <person name="Nelson K.E."/>
        </authorList>
    </citation>
    <scope>NUCLEOTIDE SEQUENCE [LARGE SCALE GENOMIC DNA]</scope>
    <source>
        <strain evidence="3 4">BV3C16-1</strain>
    </source>
</reference>
<evidence type="ECO:0000313" key="3">
    <source>
        <dbReference type="EMBL" id="ERT61980.1"/>
    </source>
</evidence>
<dbReference type="PROSITE" id="PS50943">
    <property type="entry name" value="HTH_CROC1"/>
    <property type="match status" value="1"/>
</dbReference>